<sequence>MMKSTKSFYLTILVSCFIMLSCDDNVNEVPNTENILTEENYIYESSMYKQYLNTEISYIEEEIATLQAIIDNNEGNEETQANLEAAQEELIVLNSIIATLKPMPIGGVPIPPPPPPCPTIMSTCIPIDVNYIVCDSNYTSLTVNVFSNAEVLLGSTTNSALAPLPNFGAETSYQPLTLEQGYVGDAFIEIIKVNTEGVTTAYQVQAYIRE</sequence>
<dbReference type="EMBL" id="JPFK01000007">
    <property type="protein sequence ID" value="KFB00510.1"/>
    <property type="molecule type" value="Genomic_DNA"/>
</dbReference>
<dbReference type="AlphaFoldDB" id="A0A084TIH4"/>
<evidence type="ECO:0000256" key="1">
    <source>
        <dbReference type="SAM" id="Coils"/>
    </source>
</evidence>
<organism evidence="2 3">
    <name type="scientific">Mangrovimonas yunxiaonensis</name>
    <dbReference type="NCBI Taxonomy" id="1197477"/>
    <lineage>
        <taxon>Bacteria</taxon>
        <taxon>Pseudomonadati</taxon>
        <taxon>Bacteroidota</taxon>
        <taxon>Flavobacteriia</taxon>
        <taxon>Flavobacteriales</taxon>
        <taxon>Flavobacteriaceae</taxon>
        <taxon>Mangrovimonas</taxon>
    </lineage>
</organism>
<reference evidence="2 3" key="1">
    <citation type="journal article" date="2014" name="Genome Announc.">
        <title>Draft Genome Sequence of the Algicidal Bacterium Mangrovimonas yunxiaonensis Strain LY01.</title>
        <authorList>
            <person name="Li Y."/>
            <person name="Zhu H."/>
            <person name="Li C."/>
            <person name="Zhang H."/>
            <person name="Chen Z."/>
            <person name="Zheng W."/>
            <person name="Xu H."/>
            <person name="Zheng T."/>
        </authorList>
    </citation>
    <scope>NUCLEOTIDE SEQUENCE [LARGE SCALE GENOMIC DNA]</scope>
    <source>
        <strain evidence="2 3">LY01</strain>
    </source>
</reference>
<evidence type="ECO:0000313" key="2">
    <source>
        <dbReference type="EMBL" id="KFB00510.1"/>
    </source>
</evidence>
<protein>
    <submittedName>
        <fullName evidence="2">Uncharacterized protein</fullName>
    </submittedName>
</protein>
<dbReference type="PROSITE" id="PS51257">
    <property type="entry name" value="PROKAR_LIPOPROTEIN"/>
    <property type="match status" value="1"/>
</dbReference>
<dbReference type="eggNOG" id="ENOG5033JS1">
    <property type="taxonomic scope" value="Bacteria"/>
</dbReference>
<feature type="coiled-coil region" evidence="1">
    <location>
        <begin position="69"/>
        <end position="96"/>
    </location>
</feature>
<dbReference type="RefSeq" id="WP_036121878.1">
    <property type="nucleotide sequence ID" value="NZ_BMET01000001.1"/>
</dbReference>
<proteinExistence type="predicted"/>
<evidence type="ECO:0000313" key="3">
    <source>
        <dbReference type="Proteomes" id="UP000028521"/>
    </source>
</evidence>
<name>A0A084TIH4_9FLAO</name>
<keyword evidence="3" id="KW-1185">Reference proteome</keyword>
<reference evidence="3" key="2">
    <citation type="submission" date="2014-07" db="EMBL/GenBank/DDBJ databases">
        <title>Genome sequence of Mangrovimonas yunxiaonensis.</title>
        <authorList>
            <person name="Li Y."/>
            <person name="Zheng T."/>
        </authorList>
    </citation>
    <scope>NUCLEOTIDE SEQUENCE [LARGE SCALE GENOMIC DNA]</scope>
    <source>
        <strain evidence="3">LY01</strain>
    </source>
</reference>
<keyword evidence="1" id="KW-0175">Coiled coil</keyword>
<comment type="caution">
    <text evidence="2">The sequence shown here is derived from an EMBL/GenBank/DDBJ whole genome shotgun (WGS) entry which is preliminary data.</text>
</comment>
<accession>A0A084TIH4</accession>
<dbReference type="Proteomes" id="UP000028521">
    <property type="component" value="Unassembled WGS sequence"/>
</dbReference>
<gene>
    <name evidence="2" type="ORF">IA57_08495</name>
</gene>
<dbReference type="STRING" id="1197477.IA57_08495"/>